<proteinExistence type="predicted"/>
<sequence>MEASSLISNHTQTKKYINDIINPATPIRKATLNRELLDQTALSMVCLLCSVTFS</sequence>
<protein>
    <submittedName>
        <fullName evidence="1">Uncharacterized protein</fullName>
    </submittedName>
</protein>
<organism evidence="1">
    <name type="scientific">Arion vulgaris</name>
    <dbReference type="NCBI Taxonomy" id="1028688"/>
    <lineage>
        <taxon>Eukaryota</taxon>
        <taxon>Metazoa</taxon>
        <taxon>Spiralia</taxon>
        <taxon>Lophotrochozoa</taxon>
        <taxon>Mollusca</taxon>
        <taxon>Gastropoda</taxon>
        <taxon>Heterobranchia</taxon>
        <taxon>Euthyneura</taxon>
        <taxon>Panpulmonata</taxon>
        <taxon>Eupulmonata</taxon>
        <taxon>Stylommatophora</taxon>
        <taxon>Helicina</taxon>
        <taxon>Arionoidea</taxon>
        <taxon>Arionidae</taxon>
        <taxon>Arion</taxon>
    </lineage>
</organism>
<evidence type="ECO:0000313" key="1">
    <source>
        <dbReference type="EMBL" id="CEK80156.1"/>
    </source>
</evidence>
<accession>A0A0B7AJB7</accession>
<dbReference type="AlphaFoldDB" id="A0A0B7AJB7"/>
<gene>
    <name evidence="1" type="primary">ORF119413</name>
</gene>
<name>A0A0B7AJB7_9EUPU</name>
<dbReference type="EMBL" id="HACG01033291">
    <property type="protein sequence ID" value="CEK80156.1"/>
    <property type="molecule type" value="Transcribed_RNA"/>
</dbReference>
<reference evidence="1" key="1">
    <citation type="submission" date="2014-12" db="EMBL/GenBank/DDBJ databases">
        <title>Insight into the proteome of Arion vulgaris.</title>
        <authorList>
            <person name="Aradska J."/>
            <person name="Bulat T."/>
            <person name="Smidak R."/>
            <person name="Sarate P."/>
            <person name="Gangsoo J."/>
            <person name="Sialana F."/>
            <person name="Bilban M."/>
            <person name="Lubec G."/>
        </authorList>
    </citation>
    <scope>NUCLEOTIDE SEQUENCE</scope>
    <source>
        <tissue evidence="1">Skin</tissue>
    </source>
</reference>